<dbReference type="CDD" id="cd13732">
    <property type="entry name" value="HFD_CENP-W"/>
    <property type="match status" value="1"/>
</dbReference>
<dbReference type="GO" id="GO:0000278">
    <property type="term" value="P:mitotic cell cycle"/>
    <property type="evidence" value="ECO:0007669"/>
    <property type="project" value="InterPro"/>
</dbReference>
<evidence type="ECO:0000313" key="9">
    <source>
        <dbReference type="Proteomes" id="UP000265140"/>
    </source>
</evidence>
<organism evidence="8 9">
    <name type="scientific">Esox lucius</name>
    <name type="common">Northern pike</name>
    <dbReference type="NCBI Taxonomy" id="8010"/>
    <lineage>
        <taxon>Eukaryota</taxon>
        <taxon>Metazoa</taxon>
        <taxon>Chordata</taxon>
        <taxon>Craniata</taxon>
        <taxon>Vertebrata</taxon>
        <taxon>Euteleostomi</taxon>
        <taxon>Actinopterygii</taxon>
        <taxon>Neopterygii</taxon>
        <taxon>Teleostei</taxon>
        <taxon>Protacanthopterygii</taxon>
        <taxon>Esociformes</taxon>
        <taxon>Esocidae</taxon>
        <taxon>Esox</taxon>
    </lineage>
</organism>
<comment type="similarity">
    <text evidence="7">Belongs to the CENP-W/WIP1 family.</text>
</comment>
<name>A0AAY5K478_ESOLU</name>
<dbReference type="GO" id="GO:0003677">
    <property type="term" value="F:DNA binding"/>
    <property type="evidence" value="ECO:0007669"/>
    <property type="project" value="InterPro"/>
</dbReference>
<evidence type="ECO:0000256" key="7">
    <source>
        <dbReference type="ARBA" id="ARBA00038432"/>
    </source>
</evidence>
<evidence type="ECO:0000256" key="2">
    <source>
        <dbReference type="ARBA" id="ARBA00004629"/>
    </source>
</evidence>
<dbReference type="Ensembl" id="ENSELUT00000088551.1">
    <property type="protein sequence ID" value="ENSELUP00000083788.1"/>
    <property type="gene ID" value="ENSELUG00000026123.2"/>
</dbReference>
<gene>
    <name evidence="8" type="primary">DNAL4</name>
</gene>
<comment type="subcellular location">
    <subcellularLocation>
        <location evidence="2">Chromosome</location>
        <location evidence="2">Centromere</location>
        <location evidence="2">Kinetochore</location>
    </subcellularLocation>
    <subcellularLocation>
        <location evidence="1">Nucleus</location>
    </subcellularLocation>
</comment>
<dbReference type="GeneTree" id="ENSGT01030000234912"/>
<evidence type="ECO:0000313" key="8">
    <source>
        <dbReference type="Ensembl" id="ENSELUP00000083788.1"/>
    </source>
</evidence>
<dbReference type="AlphaFoldDB" id="A0AAY5K478"/>
<dbReference type="GO" id="GO:0046982">
    <property type="term" value="F:protein heterodimerization activity"/>
    <property type="evidence" value="ECO:0007669"/>
    <property type="project" value="InterPro"/>
</dbReference>
<dbReference type="InterPro" id="IPR028847">
    <property type="entry name" value="CENP-W"/>
</dbReference>
<keyword evidence="6" id="KW-0137">Centromere</keyword>
<accession>A0AAY5K478</accession>
<evidence type="ECO:0000256" key="1">
    <source>
        <dbReference type="ARBA" id="ARBA00004123"/>
    </source>
</evidence>
<dbReference type="Proteomes" id="UP000265140">
    <property type="component" value="Chromosome 18"/>
</dbReference>
<evidence type="ECO:0000256" key="4">
    <source>
        <dbReference type="ARBA" id="ARBA00022838"/>
    </source>
</evidence>
<dbReference type="GO" id="GO:0051382">
    <property type="term" value="P:kinetochore assembly"/>
    <property type="evidence" value="ECO:0007669"/>
    <property type="project" value="InterPro"/>
</dbReference>
<keyword evidence="9" id="KW-1185">Reference proteome</keyword>
<keyword evidence="3" id="KW-0158">Chromosome</keyword>
<keyword evidence="4" id="KW-0995">Kinetochore</keyword>
<dbReference type="InterPro" id="IPR009072">
    <property type="entry name" value="Histone-fold"/>
</dbReference>
<dbReference type="SUPFAM" id="SSF47113">
    <property type="entry name" value="Histone-fold"/>
    <property type="match status" value="1"/>
</dbReference>
<keyword evidence="5" id="KW-0539">Nucleus</keyword>
<dbReference type="Gene3D" id="1.10.20.10">
    <property type="entry name" value="Histone, subunit A"/>
    <property type="match status" value="1"/>
</dbReference>
<sequence>MLKRVPMSKLKSLIKKKAHIRIGTAADAMVELNVLLFLHSLAEEARTKAFEEKSATIKACHVKAVCKLEREVLRGFFFFKEVFQMCHNIYAQAKTMVWCMETNC</sequence>
<evidence type="ECO:0008006" key="10">
    <source>
        <dbReference type="Google" id="ProtNLM"/>
    </source>
</evidence>
<reference evidence="8 9" key="1">
    <citation type="submission" date="2020-02" db="EMBL/GenBank/DDBJ databases">
        <title>Esox lucius (northern pike) genome, fEsoLuc1, primary haplotype.</title>
        <authorList>
            <person name="Myers G."/>
            <person name="Karagic N."/>
            <person name="Meyer A."/>
            <person name="Pippel M."/>
            <person name="Reichard M."/>
            <person name="Winkler S."/>
            <person name="Tracey A."/>
            <person name="Sims Y."/>
            <person name="Howe K."/>
            <person name="Rhie A."/>
            <person name="Formenti G."/>
            <person name="Durbin R."/>
            <person name="Fedrigo O."/>
            <person name="Jarvis E.D."/>
        </authorList>
    </citation>
    <scope>NUCLEOTIDE SEQUENCE [LARGE SCALE GENOMIC DNA]</scope>
</reference>
<proteinExistence type="inferred from homology"/>
<dbReference type="PANTHER" id="PTHR34832">
    <property type="entry name" value="CENTROMERE PROTEIN W"/>
    <property type="match status" value="1"/>
</dbReference>
<dbReference type="InterPro" id="IPR052484">
    <property type="entry name" value="CENP-W/WIP1"/>
</dbReference>
<reference evidence="8" key="2">
    <citation type="submission" date="2025-08" db="UniProtKB">
        <authorList>
            <consortium name="Ensembl"/>
        </authorList>
    </citation>
    <scope>IDENTIFICATION</scope>
</reference>
<dbReference type="GO" id="GO:0000776">
    <property type="term" value="C:kinetochore"/>
    <property type="evidence" value="ECO:0007669"/>
    <property type="project" value="UniProtKB-KW"/>
</dbReference>
<evidence type="ECO:0000256" key="5">
    <source>
        <dbReference type="ARBA" id="ARBA00023242"/>
    </source>
</evidence>
<dbReference type="GO" id="GO:0007059">
    <property type="term" value="P:chromosome segregation"/>
    <property type="evidence" value="ECO:0007669"/>
    <property type="project" value="TreeGrafter"/>
</dbReference>
<dbReference type="PANTHER" id="PTHR34832:SF1">
    <property type="entry name" value="CENTROMERE PROTEIN W"/>
    <property type="match status" value="1"/>
</dbReference>
<protein>
    <recommendedName>
        <fullName evidence="10">Centromere protein W</fullName>
    </recommendedName>
</protein>
<evidence type="ECO:0000256" key="6">
    <source>
        <dbReference type="ARBA" id="ARBA00023328"/>
    </source>
</evidence>
<reference evidence="8" key="3">
    <citation type="submission" date="2025-09" db="UniProtKB">
        <authorList>
            <consortium name="Ensembl"/>
        </authorList>
    </citation>
    <scope>IDENTIFICATION</scope>
</reference>
<dbReference type="Pfam" id="PF15510">
    <property type="entry name" value="CENP-W"/>
    <property type="match status" value="1"/>
</dbReference>
<evidence type="ECO:0000256" key="3">
    <source>
        <dbReference type="ARBA" id="ARBA00022454"/>
    </source>
</evidence>
<dbReference type="GO" id="GO:0005654">
    <property type="term" value="C:nucleoplasm"/>
    <property type="evidence" value="ECO:0007669"/>
    <property type="project" value="TreeGrafter"/>
</dbReference>